<dbReference type="InterPro" id="IPR008972">
    <property type="entry name" value="Cupredoxin"/>
</dbReference>
<reference evidence="10" key="2">
    <citation type="submission" date="2020-09" db="EMBL/GenBank/DDBJ databases">
        <authorList>
            <person name="Sun Q."/>
            <person name="Kim S."/>
        </authorList>
    </citation>
    <scope>NUCLEOTIDE SEQUENCE</scope>
    <source>
        <strain evidence="10">KCTC 42651</strain>
    </source>
</reference>
<name>A0A919CPJ7_9PROT</name>
<evidence type="ECO:0000256" key="2">
    <source>
        <dbReference type="ARBA" id="ARBA00022448"/>
    </source>
</evidence>
<evidence type="ECO:0000256" key="7">
    <source>
        <dbReference type="PIRSR" id="PIRSR602386-1"/>
    </source>
</evidence>
<keyword evidence="8" id="KW-0732">Signal</keyword>
<dbReference type="GO" id="GO:0009055">
    <property type="term" value="F:electron transfer activity"/>
    <property type="evidence" value="ECO:0007669"/>
    <property type="project" value="InterPro"/>
</dbReference>
<dbReference type="GO" id="GO:0005507">
    <property type="term" value="F:copper ion binding"/>
    <property type="evidence" value="ECO:0007669"/>
    <property type="project" value="InterPro"/>
</dbReference>
<keyword evidence="11" id="KW-1185">Reference proteome</keyword>
<feature type="binding site" evidence="7">
    <location>
        <position position="99"/>
    </location>
    <ligand>
        <name>Cu cation</name>
        <dbReference type="ChEBI" id="CHEBI:23378"/>
    </ligand>
</feature>
<evidence type="ECO:0000256" key="8">
    <source>
        <dbReference type="SAM" id="SignalP"/>
    </source>
</evidence>
<dbReference type="SUPFAM" id="SSF49503">
    <property type="entry name" value="Cupredoxins"/>
    <property type="match status" value="1"/>
</dbReference>
<feature type="binding site" evidence="7">
    <location>
        <position position="102"/>
    </location>
    <ligand>
        <name>Cu cation</name>
        <dbReference type="ChEBI" id="CHEBI:23378"/>
    </ligand>
</feature>
<evidence type="ECO:0000256" key="1">
    <source>
        <dbReference type="ARBA" id="ARBA00004418"/>
    </source>
</evidence>
<organism evidence="10 11">
    <name type="scientific">Thalassobaculum fulvum</name>
    <dbReference type="NCBI Taxonomy" id="1633335"/>
    <lineage>
        <taxon>Bacteria</taxon>
        <taxon>Pseudomonadati</taxon>
        <taxon>Pseudomonadota</taxon>
        <taxon>Alphaproteobacteria</taxon>
        <taxon>Rhodospirillales</taxon>
        <taxon>Thalassobaculaceae</taxon>
        <taxon>Thalassobaculum</taxon>
    </lineage>
</organism>
<dbReference type="Gene3D" id="2.60.40.420">
    <property type="entry name" value="Cupredoxins - blue copper proteins"/>
    <property type="match status" value="1"/>
</dbReference>
<keyword evidence="4" id="KW-0574">Periplasm</keyword>
<evidence type="ECO:0000256" key="4">
    <source>
        <dbReference type="ARBA" id="ARBA00022764"/>
    </source>
</evidence>
<evidence type="ECO:0000256" key="6">
    <source>
        <dbReference type="ARBA" id="ARBA00023008"/>
    </source>
</evidence>
<comment type="caution">
    <text evidence="10">The sequence shown here is derived from an EMBL/GenBank/DDBJ whole genome shotgun (WGS) entry which is preliminary data.</text>
</comment>
<evidence type="ECO:0000256" key="3">
    <source>
        <dbReference type="ARBA" id="ARBA00022723"/>
    </source>
</evidence>
<dbReference type="GO" id="GO:0042597">
    <property type="term" value="C:periplasmic space"/>
    <property type="evidence" value="ECO:0007669"/>
    <property type="project" value="UniProtKB-SubCell"/>
</dbReference>
<keyword evidence="3 7" id="KW-0479">Metal-binding</keyword>
<feature type="binding site" evidence="7">
    <location>
        <position position="63"/>
    </location>
    <ligand>
        <name>Cu cation</name>
        <dbReference type="ChEBI" id="CHEBI:23378"/>
    </ligand>
</feature>
<dbReference type="PANTHER" id="PTHR36507:SF1">
    <property type="entry name" value="BLL1555 PROTEIN"/>
    <property type="match status" value="1"/>
</dbReference>
<feature type="domain" description="Blue (type 1) copper" evidence="9">
    <location>
        <begin position="39"/>
        <end position="112"/>
    </location>
</feature>
<keyword evidence="5" id="KW-0249">Electron transport</keyword>
<dbReference type="Proteomes" id="UP000630353">
    <property type="component" value="Unassembled WGS sequence"/>
</dbReference>
<sequence length="112" mass="11641">MRHNLRALAGAVAIGSTIGTLAAAAAFAGESRVVQSGKAFEPAALTVKAGDSVVFANEDFYDHNVYSESDGNVFNLGIQPPGQSNAVTLAAPGTVEVRCRIHPKMKLTVTVE</sequence>
<dbReference type="EMBL" id="BMZS01000004">
    <property type="protein sequence ID" value="GHD49408.1"/>
    <property type="molecule type" value="Genomic_DNA"/>
</dbReference>
<dbReference type="RefSeq" id="WP_189989245.1">
    <property type="nucleotide sequence ID" value="NZ_BMZS01000004.1"/>
</dbReference>
<comment type="cofactor">
    <cofactor evidence="7">
        <name>Cu cation</name>
        <dbReference type="ChEBI" id="CHEBI:23378"/>
    </cofactor>
    <text evidence="7">Binds 1 copper ion per subunit.</text>
</comment>
<accession>A0A919CPJ7</accession>
<feature type="signal peptide" evidence="8">
    <location>
        <begin position="1"/>
        <end position="22"/>
    </location>
</feature>
<dbReference type="InterPro" id="IPR052721">
    <property type="entry name" value="ET_Amicyanin"/>
</dbReference>
<dbReference type="PRINTS" id="PR00155">
    <property type="entry name" value="AMICYANIN"/>
</dbReference>
<proteinExistence type="predicted"/>
<dbReference type="PANTHER" id="PTHR36507">
    <property type="entry name" value="BLL1555 PROTEIN"/>
    <property type="match status" value="1"/>
</dbReference>
<dbReference type="InterPro" id="IPR002386">
    <property type="entry name" value="Amicyanin/Pseudoazurin"/>
</dbReference>
<evidence type="ECO:0000256" key="5">
    <source>
        <dbReference type="ARBA" id="ARBA00022982"/>
    </source>
</evidence>
<protein>
    <submittedName>
        <fullName evidence="10">Methylamine utilization protein</fullName>
    </submittedName>
</protein>
<reference evidence="10" key="1">
    <citation type="journal article" date="2014" name="Int. J. Syst. Evol. Microbiol.">
        <title>Complete genome sequence of Corynebacterium casei LMG S-19264T (=DSM 44701T), isolated from a smear-ripened cheese.</title>
        <authorList>
            <consortium name="US DOE Joint Genome Institute (JGI-PGF)"/>
            <person name="Walter F."/>
            <person name="Albersmeier A."/>
            <person name="Kalinowski J."/>
            <person name="Ruckert C."/>
        </authorList>
    </citation>
    <scope>NUCLEOTIDE SEQUENCE</scope>
    <source>
        <strain evidence="10">KCTC 42651</strain>
    </source>
</reference>
<evidence type="ECO:0000313" key="10">
    <source>
        <dbReference type="EMBL" id="GHD49408.1"/>
    </source>
</evidence>
<dbReference type="AlphaFoldDB" id="A0A919CPJ7"/>
<feature type="chain" id="PRO_5037908181" evidence="8">
    <location>
        <begin position="23"/>
        <end position="112"/>
    </location>
</feature>
<keyword evidence="6 7" id="KW-0186">Copper</keyword>
<evidence type="ECO:0000259" key="9">
    <source>
        <dbReference type="Pfam" id="PF00127"/>
    </source>
</evidence>
<dbReference type="InterPro" id="IPR000923">
    <property type="entry name" value="BlueCu_1"/>
</dbReference>
<gene>
    <name evidence="10" type="ORF">GCM10017083_21640</name>
</gene>
<dbReference type="Pfam" id="PF00127">
    <property type="entry name" value="Copper-bind"/>
    <property type="match status" value="1"/>
</dbReference>
<comment type="subcellular location">
    <subcellularLocation>
        <location evidence="1">Periplasm</location>
    </subcellularLocation>
</comment>
<keyword evidence="2" id="KW-0813">Transport</keyword>
<evidence type="ECO:0000313" key="11">
    <source>
        <dbReference type="Proteomes" id="UP000630353"/>
    </source>
</evidence>